<keyword evidence="5" id="KW-0732">Signal</keyword>
<dbReference type="Pfam" id="PF01734">
    <property type="entry name" value="Patatin"/>
    <property type="match status" value="1"/>
</dbReference>
<keyword evidence="2" id="KW-0442">Lipid degradation</keyword>
<dbReference type="AlphaFoldDB" id="A0AAD2CWV6"/>
<feature type="signal peptide" evidence="5">
    <location>
        <begin position="1"/>
        <end position="20"/>
    </location>
</feature>
<sequence length="347" mass="39055">MNTFLFSSILLVCLFLTARADDDKCYALALQGGGDKASYQAGALAQLIEKASDTTHYDVVTGVGIGAINAGILASHEKGDELAAAQEILDFWNDLDSNDVYKNWKWGGAVRGLLFKTALYDSRPLRKLIQKTVKTPVRPFYVLATKARDGRPKVWDESTDLDTLHKAIDASTAYPGFFDPVEDIDDEVYYDGGTSFSINIADAINRCRDMGFAEENIVLDVILNTAATIKEKETKDYTSIPMLIRYLEIRLFYNTMDLLERAKDGFRTVNFRYTIAPTSKLDSGLLPFNFSKKQIQNNLQKGREDAQRAIDQGDNVMTDLLIKYTDLKNAHQYEGDYHDFLEENDKL</sequence>
<dbReference type="PANTHER" id="PTHR14226">
    <property type="entry name" value="NEUROPATHY TARGET ESTERASE/SWISS CHEESE D.MELANOGASTER"/>
    <property type="match status" value="1"/>
</dbReference>
<comment type="caution">
    <text evidence="7">The sequence shown here is derived from an EMBL/GenBank/DDBJ whole genome shotgun (WGS) entry which is preliminary data.</text>
</comment>
<evidence type="ECO:0000313" key="8">
    <source>
        <dbReference type="Proteomes" id="UP001295684"/>
    </source>
</evidence>
<evidence type="ECO:0000256" key="5">
    <source>
        <dbReference type="SAM" id="SignalP"/>
    </source>
</evidence>
<evidence type="ECO:0000259" key="6">
    <source>
        <dbReference type="PROSITE" id="PS51635"/>
    </source>
</evidence>
<dbReference type="GO" id="GO:0016298">
    <property type="term" value="F:lipase activity"/>
    <property type="evidence" value="ECO:0007669"/>
    <property type="project" value="UniProtKB-ARBA"/>
</dbReference>
<protein>
    <recommendedName>
        <fullName evidence="6">PNPLA domain-containing protein</fullName>
    </recommendedName>
</protein>
<evidence type="ECO:0000256" key="3">
    <source>
        <dbReference type="ARBA" id="ARBA00023098"/>
    </source>
</evidence>
<evidence type="ECO:0000256" key="4">
    <source>
        <dbReference type="PROSITE-ProRule" id="PRU01161"/>
    </source>
</evidence>
<dbReference type="PROSITE" id="PS51635">
    <property type="entry name" value="PNPLA"/>
    <property type="match status" value="1"/>
</dbReference>
<dbReference type="InterPro" id="IPR016035">
    <property type="entry name" value="Acyl_Trfase/lysoPLipase"/>
</dbReference>
<dbReference type="Proteomes" id="UP001295684">
    <property type="component" value="Unassembled WGS sequence"/>
</dbReference>
<dbReference type="GO" id="GO:0016042">
    <property type="term" value="P:lipid catabolic process"/>
    <property type="evidence" value="ECO:0007669"/>
    <property type="project" value="UniProtKB-KW"/>
</dbReference>
<name>A0AAD2CWV6_EUPCR</name>
<dbReference type="InterPro" id="IPR050301">
    <property type="entry name" value="NTE"/>
</dbReference>
<feature type="domain" description="PNPLA" evidence="6">
    <location>
        <begin position="28"/>
        <end position="204"/>
    </location>
</feature>
<dbReference type="PANTHER" id="PTHR14226:SF57">
    <property type="entry name" value="BLR7027 PROTEIN"/>
    <property type="match status" value="1"/>
</dbReference>
<feature type="chain" id="PRO_5041924995" description="PNPLA domain-containing protein" evidence="5">
    <location>
        <begin position="21"/>
        <end position="347"/>
    </location>
</feature>
<keyword evidence="1" id="KW-0378">Hydrolase</keyword>
<dbReference type="EMBL" id="CAMPGE010014948">
    <property type="protein sequence ID" value="CAI2373594.1"/>
    <property type="molecule type" value="Genomic_DNA"/>
</dbReference>
<gene>
    <name evidence="7" type="ORF">ECRASSUSDP1_LOCUS14940</name>
</gene>
<evidence type="ECO:0000256" key="1">
    <source>
        <dbReference type="ARBA" id="ARBA00022801"/>
    </source>
</evidence>
<keyword evidence="3" id="KW-0443">Lipid metabolism</keyword>
<keyword evidence="8" id="KW-1185">Reference proteome</keyword>
<feature type="short sequence motif" description="DGA/G" evidence="4">
    <location>
        <begin position="191"/>
        <end position="193"/>
    </location>
</feature>
<evidence type="ECO:0000313" key="7">
    <source>
        <dbReference type="EMBL" id="CAI2373594.1"/>
    </source>
</evidence>
<dbReference type="InterPro" id="IPR002641">
    <property type="entry name" value="PNPLA_dom"/>
</dbReference>
<dbReference type="SUPFAM" id="SSF52151">
    <property type="entry name" value="FabD/lysophospholipase-like"/>
    <property type="match status" value="1"/>
</dbReference>
<dbReference type="GO" id="GO:0052689">
    <property type="term" value="F:carboxylic ester hydrolase activity"/>
    <property type="evidence" value="ECO:0007669"/>
    <property type="project" value="UniProtKB-ARBA"/>
</dbReference>
<organism evidence="7 8">
    <name type="scientific">Euplotes crassus</name>
    <dbReference type="NCBI Taxonomy" id="5936"/>
    <lineage>
        <taxon>Eukaryota</taxon>
        <taxon>Sar</taxon>
        <taxon>Alveolata</taxon>
        <taxon>Ciliophora</taxon>
        <taxon>Intramacronucleata</taxon>
        <taxon>Spirotrichea</taxon>
        <taxon>Hypotrichia</taxon>
        <taxon>Euplotida</taxon>
        <taxon>Euplotidae</taxon>
        <taxon>Moneuplotes</taxon>
    </lineage>
</organism>
<dbReference type="Gene3D" id="3.40.1090.10">
    <property type="entry name" value="Cytosolic phospholipase A2 catalytic domain"/>
    <property type="match status" value="2"/>
</dbReference>
<reference evidence="7" key="1">
    <citation type="submission" date="2023-07" db="EMBL/GenBank/DDBJ databases">
        <authorList>
            <consortium name="AG Swart"/>
            <person name="Singh M."/>
            <person name="Singh A."/>
            <person name="Seah K."/>
            <person name="Emmerich C."/>
        </authorList>
    </citation>
    <scope>NUCLEOTIDE SEQUENCE</scope>
    <source>
        <strain evidence="7">DP1</strain>
    </source>
</reference>
<comment type="caution">
    <text evidence="4">Lacks conserved residue(s) required for the propagation of feature annotation.</text>
</comment>
<evidence type="ECO:0000256" key="2">
    <source>
        <dbReference type="ARBA" id="ARBA00022963"/>
    </source>
</evidence>
<proteinExistence type="predicted"/>
<accession>A0AAD2CWV6</accession>